<keyword evidence="9" id="KW-0963">Cytoplasm</keyword>
<evidence type="ECO:0000259" key="10">
    <source>
        <dbReference type="PROSITE" id="PS50137"/>
    </source>
</evidence>
<evidence type="ECO:0000256" key="2">
    <source>
        <dbReference type="ARBA" id="ARBA00010183"/>
    </source>
</evidence>
<dbReference type="EMBL" id="VWPK01000031">
    <property type="protein sequence ID" value="KAA5610563.1"/>
    <property type="molecule type" value="Genomic_DNA"/>
</dbReference>
<evidence type="ECO:0000256" key="6">
    <source>
        <dbReference type="ARBA" id="ARBA00022759"/>
    </source>
</evidence>
<dbReference type="NCBIfam" id="TIGR02191">
    <property type="entry name" value="RNaseIII"/>
    <property type="match status" value="1"/>
</dbReference>
<evidence type="ECO:0000256" key="4">
    <source>
        <dbReference type="ARBA" id="ARBA00022664"/>
    </source>
</evidence>
<dbReference type="SMART" id="SM00535">
    <property type="entry name" value="RIBOc"/>
    <property type="match status" value="1"/>
</dbReference>
<dbReference type="PANTHER" id="PTHR11207:SF0">
    <property type="entry name" value="RIBONUCLEASE 3"/>
    <property type="match status" value="1"/>
</dbReference>
<dbReference type="CDD" id="cd10845">
    <property type="entry name" value="DSRM_RNAse_III_family"/>
    <property type="match status" value="1"/>
</dbReference>
<keyword evidence="3 9" id="KW-0698">rRNA processing</keyword>
<dbReference type="Gene3D" id="1.10.1520.10">
    <property type="entry name" value="Ribonuclease III domain"/>
    <property type="match status" value="1"/>
</dbReference>
<evidence type="ECO:0000256" key="1">
    <source>
        <dbReference type="ARBA" id="ARBA00000109"/>
    </source>
</evidence>
<dbReference type="GO" id="GO:0010468">
    <property type="term" value="P:regulation of gene expression"/>
    <property type="evidence" value="ECO:0007669"/>
    <property type="project" value="TreeGrafter"/>
</dbReference>
<accession>A0A5M6IQK8</accession>
<keyword evidence="4 9" id="KW-0507">mRNA processing</keyword>
<comment type="similarity">
    <text evidence="2">Belongs to the ribonuclease III family.</text>
</comment>
<keyword evidence="9" id="KW-0479">Metal-binding</keyword>
<keyword evidence="9" id="KW-0699">rRNA-binding</keyword>
<keyword evidence="8 9" id="KW-0694">RNA-binding</keyword>
<feature type="active site" evidence="9">
    <location>
        <position position="136"/>
    </location>
</feature>
<dbReference type="PANTHER" id="PTHR11207">
    <property type="entry name" value="RIBONUCLEASE III"/>
    <property type="match status" value="1"/>
</dbReference>
<keyword evidence="7 9" id="KW-0378">Hydrolase</keyword>
<feature type="domain" description="DRBM" evidence="10">
    <location>
        <begin position="172"/>
        <end position="240"/>
    </location>
</feature>
<dbReference type="InterPro" id="IPR036389">
    <property type="entry name" value="RNase_III_sf"/>
</dbReference>
<feature type="binding site" evidence="9">
    <location>
        <position position="60"/>
    </location>
    <ligand>
        <name>Mg(2+)</name>
        <dbReference type="ChEBI" id="CHEBI:18420"/>
    </ligand>
</feature>
<dbReference type="SMART" id="SM00358">
    <property type="entry name" value="DSRM"/>
    <property type="match status" value="1"/>
</dbReference>
<dbReference type="GO" id="GO:0019843">
    <property type="term" value="F:rRNA binding"/>
    <property type="evidence" value="ECO:0007669"/>
    <property type="project" value="UniProtKB-KW"/>
</dbReference>
<evidence type="ECO:0000256" key="7">
    <source>
        <dbReference type="ARBA" id="ARBA00022801"/>
    </source>
</evidence>
<comment type="subunit">
    <text evidence="9">Homodimer.</text>
</comment>
<dbReference type="InterPro" id="IPR014720">
    <property type="entry name" value="dsRBD_dom"/>
</dbReference>
<keyword evidence="5 9" id="KW-0540">Nuclease</keyword>
<dbReference type="PROSITE" id="PS50142">
    <property type="entry name" value="RNASE_3_2"/>
    <property type="match status" value="1"/>
</dbReference>
<dbReference type="CDD" id="cd00593">
    <property type="entry name" value="RIBOc"/>
    <property type="match status" value="1"/>
</dbReference>
<dbReference type="FunFam" id="1.10.1520.10:FF:000001">
    <property type="entry name" value="Ribonuclease 3"/>
    <property type="match status" value="1"/>
</dbReference>
<comment type="cofactor">
    <cofactor evidence="9">
        <name>Mg(2+)</name>
        <dbReference type="ChEBI" id="CHEBI:18420"/>
    </cofactor>
</comment>
<sequence>MSGQAALPAHARAQEILGHDFAKPDLLREALTHRSAVAGRLLARGRTARSNGAGSNERLEFIGDRVLGLLIAEWLAERFPQEQEGQLGPRLAHLVSQPVLAGIAERLGLPAVLQVAPGESRAGVRRLATVLADAMEALIGALYLDGGLETARRFVRHAWDDPMNSLAEPPKDPKTALQEWLLARGMQLPNYTMVSREGPPHDPVFVIAVAAAGQEGTGTAGSKRIAERLAAEDLLRKLRG</sequence>
<feature type="active site" evidence="9">
    <location>
        <position position="64"/>
    </location>
</feature>
<feature type="domain" description="RNase III" evidence="11">
    <location>
        <begin position="10"/>
        <end position="147"/>
    </location>
</feature>
<dbReference type="AlphaFoldDB" id="A0A5M6IQK8"/>
<organism evidence="12 13">
    <name type="scientific">Rhodovastum atsumiense</name>
    <dbReference type="NCBI Taxonomy" id="504468"/>
    <lineage>
        <taxon>Bacteria</taxon>
        <taxon>Pseudomonadati</taxon>
        <taxon>Pseudomonadota</taxon>
        <taxon>Alphaproteobacteria</taxon>
        <taxon>Acetobacterales</taxon>
        <taxon>Acetobacteraceae</taxon>
        <taxon>Rhodovastum</taxon>
    </lineage>
</organism>
<keyword evidence="6 9" id="KW-0255">Endonuclease</keyword>
<dbReference type="SUPFAM" id="SSF69065">
    <property type="entry name" value="RNase III domain-like"/>
    <property type="match status" value="1"/>
</dbReference>
<evidence type="ECO:0000313" key="12">
    <source>
        <dbReference type="EMBL" id="KAA5610563.1"/>
    </source>
</evidence>
<evidence type="ECO:0000259" key="11">
    <source>
        <dbReference type="PROSITE" id="PS50142"/>
    </source>
</evidence>
<dbReference type="InterPro" id="IPR000999">
    <property type="entry name" value="RNase_III_dom"/>
</dbReference>
<evidence type="ECO:0000313" key="13">
    <source>
        <dbReference type="Proteomes" id="UP000325255"/>
    </source>
</evidence>
<dbReference type="SUPFAM" id="SSF54768">
    <property type="entry name" value="dsRNA-binding domain-like"/>
    <property type="match status" value="1"/>
</dbReference>
<dbReference type="GO" id="GO:0003725">
    <property type="term" value="F:double-stranded RNA binding"/>
    <property type="evidence" value="ECO:0007669"/>
    <property type="project" value="TreeGrafter"/>
</dbReference>
<dbReference type="EC" id="3.1.26.3" evidence="9"/>
<dbReference type="PROSITE" id="PS50137">
    <property type="entry name" value="DS_RBD"/>
    <property type="match status" value="1"/>
</dbReference>
<proteinExistence type="inferred from homology"/>
<evidence type="ECO:0000256" key="3">
    <source>
        <dbReference type="ARBA" id="ARBA00022552"/>
    </source>
</evidence>
<reference evidence="12 13" key="1">
    <citation type="submission" date="2019-09" db="EMBL/GenBank/DDBJ databases">
        <title>Genome sequence of Rhodovastum atsumiense, a diverse member of the Acetobacteraceae family of non-sulfur purple photosynthetic bacteria.</title>
        <authorList>
            <person name="Meyer T."/>
            <person name="Kyndt J."/>
        </authorList>
    </citation>
    <scope>NUCLEOTIDE SEQUENCE [LARGE SCALE GENOMIC DNA]</scope>
    <source>
        <strain evidence="12 13">DSM 21279</strain>
    </source>
</reference>
<dbReference type="OrthoDB" id="9805026at2"/>
<feature type="binding site" evidence="9">
    <location>
        <position position="136"/>
    </location>
    <ligand>
        <name>Mg(2+)</name>
        <dbReference type="ChEBI" id="CHEBI:18420"/>
    </ligand>
</feature>
<comment type="catalytic activity">
    <reaction evidence="1 9">
        <text>Endonucleolytic cleavage to 5'-phosphomonoester.</text>
        <dbReference type="EC" id="3.1.26.3"/>
    </reaction>
</comment>
<dbReference type="GO" id="GO:0008033">
    <property type="term" value="P:tRNA processing"/>
    <property type="evidence" value="ECO:0007669"/>
    <property type="project" value="UniProtKB-KW"/>
</dbReference>
<protein>
    <recommendedName>
        <fullName evidence="9">Ribonuclease 3</fullName>
        <ecNumber evidence="9">3.1.26.3</ecNumber>
    </recommendedName>
    <alternativeName>
        <fullName evidence="9">Ribonuclease III</fullName>
        <shortName evidence="9">RNase III</shortName>
    </alternativeName>
</protein>
<dbReference type="HAMAP" id="MF_00104">
    <property type="entry name" value="RNase_III"/>
    <property type="match status" value="1"/>
</dbReference>
<comment type="function">
    <text evidence="9">Digests double-stranded RNA. Involved in the processing of primary rRNA transcript to yield the immediate precursors to the large and small rRNAs (23S and 16S). Processes some mRNAs, and tRNAs when they are encoded in the rRNA operon. Processes pre-crRNA and tracrRNA of type II CRISPR loci if present in the organism.</text>
</comment>
<gene>
    <name evidence="9 12" type="primary">rnc</name>
    <name evidence="12" type="ORF">F1189_18805</name>
</gene>
<dbReference type="Proteomes" id="UP000325255">
    <property type="component" value="Unassembled WGS sequence"/>
</dbReference>
<dbReference type="GO" id="GO:0046872">
    <property type="term" value="F:metal ion binding"/>
    <property type="evidence" value="ECO:0007669"/>
    <property type="project" value="UniProtKB-KW"/>
</dbReference>
<dbReference type="GO" id="GO:0006364">
    <property type="term" value="P:rRNA processing"/>
    <property type="evidence" value="ECO:0007669"/>
    <property type="project" value="UniProtKB-UniRule"/>
</dbReference>
<feature type="binding site" evidence="9">
    <location>
        <position position="133"/>
    </location>
    <ligand>
        <name>Mg(2+)</name>
        <dbReference type="ChEBI" id="CHEBI:18420"/>
    </ligand>
</feature>
<dbReference type="Gene3D" id="3.30.160.20">
    <property type="match status" value="1"/>
</dbReference>
<name>A0A5M6IQK8_9PROT</name>
<dbReference type="GO" id="GO:0006397">
    <property type="term" value="P:mRNA processing"/>
    <property type="evidence" value="ECO:0007669"/>
    <property type="project" value="UniProtKB-UniRule"/>
</dbReference>
<keyword evidence="9" id="KW-0460">Magnesium</keyword>
<comment type="subcellular location">
    <subcellularLocation>
        <location evidence="9">Cytoplasm</location>
    </subcellularLocation>
</comment>
<evidence type="ECO:0000256" key="8">
    <source>
        <dbReference type="ARBA" id="ARBA00022884"/>
    </source>
</evidence>
<keyword evidence="9" id="KW-0819">tRNA processing</keyword>
<evidence type="ECO:0000256" key="9">
    <source>
        <dbReference type="HAMAP-Rule" id="MF_00104"/>
    </source>
</evidence>
<dbReference type="GO" id="GO:0005737">
    <property type="term" value="C:cytoplasm"/>
    <property type="evidence" value="ECO:0007669"/>
    <property type="project" value="UniProtKB-SubCell"/>
</dbReference>
<dbReference type="Pfam" id="PF00035">
    <property type="entry name" value="dsrm"/>
    <property type="match status" value="1"/>
</dbReference>
<dbReference type="Pfam" id="PF14622">
    <property type="entry name" value="Ribonucleas_3_3"/>
    <property type="match status" value="1"/>
</dbReference>
<evidence type="ECO:0000256" key="5">
    <source>
        <dbReference type="ARBA" id="ARBA00022722"/>
    </source>
</evidence>
<dbReference type="GO" id="GO:0004525">
    <property type="term" value="F:ribonuclease III activity"/>
    <property type="evidence" value="ECO:0007669"/>
    <property type="project" value="UniProtKB-UniRule"/>
</dbReference>
<keyword evidence="13" id="KW-1185">Reference proteome</keyword>
<dbReference type="InterPro" id="IPR011907">
    <property type="entry name" value="RNase_III"/>
</dbReference>
<comment type="caution">
    <text evidence="12">The sequence shown here is derived from an EMBL/GenBank/DDBJ whole genome shotgun (WGS) entry which is preliminary data.</text>
</comment>